<evidence type="ECO:0000256" key="8">
    <source>
        <dbReference type="ARBA" id="ARBA00066511"/>
    </source>
</evidence>
<evidence type="ECO:0000256" key="9">
    <source>
        <dbReference type="ARBA" id="ARBA00072473"/>
    </source>
</evidence>
<dbReference type="EC" id="2.5.1.90" evidence="8"/>
<comment type="catalytic activity">
    <reaction evidence="6">
        <text>5 isopentenyl diphosphate + (2E,6E)-farnesyl diphosphate = all-trans-octaprenyl diphosphate + 5 diphosphate</text>
        <dbReference type="Rhea" id="RHEA:27798"/>
        <dbReference type="ChEBI" id="CHEBI:33019"/>
        <dbReference type="ChEBI" id="CHEBI:57711"/>
        <dbReference type="ChEBI" id="CHEBI:128769"/>
        <dbReference type="ChEBI" id="CHEBI:175763"/>
        <dbReference type="EC" id="2.5.1.90"/>
    </reaction>
</comment>
<dbReference type="Proteomes" id="UP000196655">
    <property type="component" value="Unassembled WGS sequence"/>
</dbReference>
<evidence type="ECO:0000256" key="6">
    <source>
        <dbReference type="ARBA" id="ARBA00051506"/>
    </source>
</evidence>
<evidence type="ECO:0000256" key="13">
    <source>
        <dbReference type="SAM" id="MobiDB-lite"/>
    </source>
</evidence>
<dbReference type="Gene3D" id="1.10.600.10">
    <property type="entry name" value="Farnesyl Diphosphate Synthase"/>
    <property type="match status" value="1"/>
</dbReference>
<dbReference type="InterPro" id="IPR000092">
    <property type="entry name" value="Polyprenyl_synt"/>
</dbReference>
<feature type="region of interest" description="Disordered" evidence="13">
    <location>
        <begin position="1"/>
        <end position="26"/>
    </location>
</feature>
<evidence type="ECO:0000256" key="1">
    <source>
        <dbReference type="ARBA" id="ARBA00001946"/>
    </source>
</evidence>
<dbReference type="SUPFAM" id="SSF48576">
    <property type="entry name" value="Terpenoid synthases"/>
    <property type="match status" value="1"/>
</dbReference>
<keyword evidence="15" id="KW-1185">Reference proteome</keyword>
<dbReference type="GO" id="GO:0008299">
    <property type="term" value="P:isoprenoid biosynthetic process"/>
    <property type="evidence" value="ECO:0007669"/>
    <property type="project" value="InterPro"/>
</dbReference>
<dbReference type="InterPro" id="IPR008949">
    <property type="entry name" value="Isoprenoid_synthase_dom_sf"/>
</dbReference>
<sequence>MDVEEPGLTASLGATRAESLPPEPTADAGALDRLTALVAADLEAVNALILQRMQSSVELIPQLAGYLIASGGKRIRPVLTLASARLCGHRGQRHVGLAAAVEFIHTATLLHDDVVDESDLRRGQASANVVFGNQASVLVGDFLFSRAFQVMVEDGSLETLRILANASAVIAEGEVLQLSAAHDTVTSRDTYLRIIRAKTAELFAAACEIGAVVADRSPAECAAMRDFGTELGIAFQIVDDVLDYSARQARLGKTIGDDFREGKITLPVILAVQRGNEEERGFWRRTLEDGEQSEQDLDHAVALLQRHGALADSMAAARTHAENAIRAIRLLPASPMRQALEDVVDFVVERDF</sequence>
<keyword evidence="4" id="KW-0479">Metal-binding</keyword>
<dbReference type="InterPro" id="IPR033749">
    <property type="entry name" value="Polyprenyl_synt_CS"/>
</dbReference>
<evidence type="ECO:0000256" key="5">
    <source>
        <dbReference type="ARBA" id="ARBA00022842"/>
    </source>
</evidence>
<comment type="caution">
    <text evidence="14">The sequence shown here is derived from an EMBL/GenBank/DDBJ whole genome shotgun (WGS) entry which is preliminary data.</text>
</comment>
<reference evidence="15" key="1">
    <citation type="submission" date="2017-05" db="EMBL/GenBank/DDBJ databases">
        <authorList>
            <person name="Macchi M."/>
            <person name="Festa S."/>
            <person name="Coppotelli B.M."/>
            <person name="Morelli I.S."/>
        </authorList>
    </citation>
    <scope>NUCLEOTIDE SEQUENCE [LARGE SCALE GENOMIC DNA]</scope>
    <source>
        <strain evidence="15">I</strain>
    </source>
</reference>
<evidence type="ECO:0000256" key="3">
    <source>
        <dbReference type="ARBA" id="ARBA00022679"/>
    </source>
</evidence>
<dbReference type="STRING" id="1122125.GCA_000423185_03114"/>
<comment type="function">
    <text evidence="7">Supplies octaprenyl diphosphate, the precursor for the side chain of the isoprenoid quinones ubiquinone and menaquinone.</text>
</comment>
<evidence type="ECO:0000256" key="4">
    <source>
        <dbReference type="ARBA" id="ARBA00022723"/>
    </source>
</evidence>
<organism evidence="14 15">
    <name type="scientific">Inquilinus limosus</name>
    <dbReference type="NCBI Taxonomy" id="171674"/>
    <lineage>
        <taxon>Bacteria</taxon>
        <taxon>Pseudomonadati</taxon>
        <taxon>Pseudomonadota</taxon>
        <taxon>Alphaproteobacteria</taxon>
        <taxon>Rhodospirillales</taxon>
        <taxon>Rhodospirillaceae</taxon>
        <taxon>Inquilinus</taxon>
    </lineage>
</organism>
<evidence type="ECO:0000256" key="10">
    <source>
        <dbReference type="ARBA" id="ARBA00079637"/>
    </source>
</evidence>
<dbReference type="GO" id="GO:0106350">
    <property type="term" value="F:all-trans-octaprenyl-diphosphate synthase activity"/>
    <property type="evidence" value="ECO:0007669"/>
    <property type="project" value="UniProtKB-EC"/>
</dbReference>
<dbReference type="EMBL" id="NHON01000006">
    <property type="protein sequence ID" value="OWJ68307.1"/>
    <property type="molecule type" value="Genomic_DNA"/>
</dbReference>
<evidence type="ECO:0000256" key="12">
    <source>
        <dbReference type="RuleBase" id="RU004466"/>
    </source>
</evidence>
<accession>A0A211ZT92</accession>
<evidence type="ECO:0000256" key="11">
    <source>
        <dbReference type="ARBA" id="ARBA00083124"/>
    </source>
</evidence>
<gene>
    <name evidence="14" type="ORF">BWR60_05270</name>
</gene>
<protein>
    <recommendedName>
        <fullName evidence="9">Octaprenyl diphosphate synthase</fullName>
        <ecNumber evidence="8">2.5.1.90</ecNumber>
    </recommendedName>
    <alternativeName>
        <fullName evidence="11">All-trans-octaprenyl-diphosphate synthase</fullName>
    </alternativeName>
    <alternativeName>
        <fullName evidence="10">Octaprenyl pyrophosphate synthase</fullName>
    </alternativeName>
</protein>
<dbReference type="PANTHER" id="PTHR12001:SF69">
    <property type="entry name" value="ALL TRANS-POLYPRENYL-DIPHOSPHATE SYNTHASE PDSS1"/>
    <property type="match status" value="1"/>
</dbReference>
<proteinExistence type="inferred from homology"/>
<keyword evidence="3 12" id="KW-0808">Transferase</keyword>
<keyword evidence="5" id="KW-0460">Magnesium</keyword>
<dbReference type="OrthoDB" id="9805316at2"/>
<evidence type="ECO:0000256" key="2">
    <source>
        <dbReference type="ARBA" id="ARBA00006706"/>
    </source>
</evidence>
<comment type="similarity">
    <text evidence="2 12">Belongs to the FPP/GGPP synthase family.</text>
</comment>
<dbReference type="CDD" id="cd00685">
    <property type="entry name" value="Trans_IPPS_HT"/>
    <property type="match status" value="1"/>
</dbReference>
<dbReference type="PANTHER" id="PTHR12001">
    <property type="entry name" value="GERANYLGERANYL PYROPHOSPHATE SYNTHASE"/>
    <property type="match status" value="1"/>
</dbReference>
<dbReference type="FunFam" id="1.10.600.10:FF:000002">
    <property type="entry name" value="Octaprenyl diphosphate synthase"/>
    <property type="match status" value="1"/>
</dbReference>
<dbReference type="PROSITE" id="PS00723">
    <property type="entry name" value="POLYPRENYL_SYNTHASE_1"/>
    <property type="match status" value="1"/>
</dbReference>
<evidence type="ECO:0000256" key="7">
    <source>
        <dbReference type="ARBA" id="ARBA00055029"/>
    </source>
</evidence>
<dbReference type="PROSITE" id="PS00444">
    <property type="entry name" value="POLYPRENYL_SYNTHASE_2"/>
    <property type="match status" value="1"/>
</dbReference>
<comment type="cofactor">
    <cofactor evidence="1">
        <name>Mg(2+)</name>
        <dbReference type="ChEBI" id="CHEBI:18420"/>
    </cofactor>
</comment>
<name>A0A211ZT92_9PROT</name>
<dbReference type="AlphaFoldDB" id="A0A211ZT92"/>
<dbReference type="SFLD" id="SFLDS00005">
    <property type="entry name" value="Isoprenoid_Synthase_Type_I"/>
    <property type="match status" value="1"/>
</dbReference>
<dbReference type="GO" id="GO:0046872">
    <property type="term" value="F:metal ion binding"/>
    <property type="evidence" value="ECO:0007669"/>
    <property type="project" value="UniProtKB-KW"/>
</dbReference>
<evidence type="ECO:0000313" key="15">
    <source>
        <dbReference type="Proteomes" id="UP000196655"/>
    </source>
</evidence>
<dbReference type="Pfam" id="PF00348">
    <property type="entry name" value="polyprenyl_synt"/>
    <property type="match status" value="1"/>
</dbReference>
<evidence type="ECO:0000313" key="14">
    <source>
        <dbReference type="EMBL" id="OWJ68307.1"/>
    </source>
</evidence>